<organism evidence="1 2">
    <name type="scientific">Angomonas deanei</name>
    <dbReference type="NCBI Taxonomy" id="59799"/>
    <lineage>
        <taxon>Eukaryota</taxon>
        <taxon>Discoba</taxon>
        <taxon>Euglenozoa</taxon>
        <taxon>Kinetoplastea</taxon>
        <taxon>Metakinetoplastina</taxon>
        <taxon>Trypanosomatida</taxon>
        <taxon>Trypanosomatidae</taxon>
        <taxon>Strigomonadinae</taxon>
        <taxon>Angomonas</taxon>
    </lineage>
</organism>
<dbReference type="VEuPathDB" id="TriTrypDB:ADEAN_000016000"/>
<dbReference type="EMBL" id="LR877145">
    <property type="protein sequence ID" value="CAD2212748.1"/>
    <property type="molecule type" value="Genomic_DNA"/>
</dbReference>
<protein>
    <recommendedName>
        <fullName evidence="3">PLAC8 family</fullName>
    </recommendedName>
</protein>
<evidence type="ECO:0000313" key="1">
    <source>
        <dbReference type="EMBL" id="CAD2212748.1"/>
    </source>
</evidence>
<accession>A0A7G2BZ18</accession>
<dbReference type="Proteomes" id="UP000515908">
    <property type="component" value="Chromosome 01"/>
</dbReference>
<reference evidence="1 2" key="1">
    <citation type="submission" date="2020-08" db="EMBL/GenBank/DDBJ databases">
        <authorList>
            <person name="Newling K."/>
            <person name="Davey J."/>
            <person name="Forrester S."/>
        </authorList>
    </citation>
    <scope>NUCLEOTIDE SEQUENCE [LARGE SCALE GENOMIC DNA]</scope>
    <source>
        <strain evidence="2">Crithidia deanei Carvalho (ATCC PRA-265)</strain>
    </source>
</reference>
<sequence>MCSACSAEPGFMCYACWCPYCANMSVRKILLKGNYNNYMCCAGACADPCCECLGTPCGDPTVVNDSCCSKAGCCLCCEAFCCPTISVLSTRYMARQMFNLALDPFEETCLFACLVCGMADGDDDSCCDLAVSIILTCMLGQTYHEVKVRGLKDKVDQGAFRYPSITPQSHYMT</sequence>
<gene>
    <name evidence="1" type="ORF">ADEAN_000016000</name>
</gene>
<keyword evidence="2" id="KW-1185">Reference proteome</keyword>
<dbReference type="AlphaFoldDB" id="A0A7G2BZ18"/>
<evidence type="ECO:0008006" key="3">
    <source>
        <dbReference type="Google" id="ProtNLM"/>
    </source>
</evidence>
<name>A0A7G2BZ18_9TRYP</name>
<proteinExistence type="predicted"/>
<evidence type="ECO:0000313" key="2">
    <source>
        <dbReference type="Proteomes" id="UP000515908"/>
    </source>
</evidence>